<dbReference type="InterPro" id="IPR033870">
    <property type="entry name" value="FatB"/>
</dbReference>
<dbReference type="PANTHER" id="PTHR30532">
    <property type="entry name" value="IRON III DICITRATE-BINDING PERIPLASMIC PROTEIN"/>
    <property type="match status" value="1"/>
</dbReference>
<feature type="signal peptide" evidence="5">
    <location>
        <begin position="1"/>
        <end position="22"/>
    </location>
</feature>
<keyword evidence="4 5" id="KW-0732">Signal</keyword>
<gene>
    <name evidence="7" type="ORF">GNP95_17985</name>
</gene>
<evidence type="ECO:0000256" key="1">
    <source>
        <dbReference type="ARBA" id="ARBA00004196"/>
    </source>
</evidence>
<reference evidence="7 8" key="1">
    <citation type="submission" date="2019-11" db="EMBL/GenBank/DDBJ databases">
        <title>Draft genome sequences of five Paenibacillus species of dairy origin.</title>
        <authorList>
            <person name="Olajide A.M."/>
            <person name="Chen S."/>
            <person name="Lapointe G."/>
        </authorList>
    </citation>
    <scope>NUCLEOTIDE SEQUENCE [LARGE SCALE GENOMIC DNA]</scope>
    <source>
        <strain evidence="7 8">12CR55</strain>
    </source>
</reference>
<feature type="chain" id="PRO_5030526453" evidence="5">
    <location>
        <begin position="23"/>
        <end position="331"/>
    </location>
</feature>
<dbReference type="SUPFAM" id="SSF53807">
    <property type="entry name" value="Helical backbone' metal receptor"/>
    <property type="match status" value="1"/>
</dbReference>
<comment type="similarity">
    <text evidence="2">Belongs to the bacterial solute-binding protein 8 family.</text>
</comment>
<dbReference type="InterPro" id="IPR002491">
    <property type="entry name" value="ABC_transptr_periplasmic_BD"/>
</dbReference>
<dbReference type="PROSITE" id="PS51257">
    <property type="entry name" value="PROKAR_LIPOPROTEIN"/>
    <property type="match status" value="1"/>
</dbReference>
<comment type="subcellular location">
    <subcellularLocation>
        <location evidence="1">Cell envelope</location>
    </subcellularLocation>
</comment>
<dbReference type="EMBL" id="WNZW01000008">
    <property type="protein sequence ID" value="MUG46867.1"/>
    <property type="molecule type" value="Genomic_DNA"/>
</dbReference>
<evidence type="ECO:0000256" key="3">
    <source>
        <dbReference type="ARBA" id="ARBA00022448"/>
    </source>
</evidence>
<sequence>MNKKLSLLVMSLFLVFVLAACGANKGNTAGNAGNAPETSAPAAEAPADNEELSITHQLGTATLKKNPGNIAVFDYGTLESLDKLGVEVTGVPQSNLPPHLKKYEDSKYTNVGTLKEPDFEKLNAMKPGVIFISGRTAEAYDELSQIAPTIYLGVDNSKYLESMKENLDILGQIFGKEAEVGQEWGAIEDSVKAINEQAAASEGKGLVILTTGGKVSAYGPGSRFGIIHDEFGIAPADDTIEVSTHGQSISFEFVAEKNPDYLFVIDRDAVVSEGGQEADPASKLVENDLVKKTNAYKNGKIIYLDASYWYLSGGGLISVPEMAKEVQEGIK</sequence>
<evidence type="ECO:0000259" key="6">
    <source>
        <dbReference type="PROSITE" id="PS50983"/>
    </source>
</evidence>
<evidence type="ECO:0000256" key="2">
    <source>
        <dbReference type="ARBA" id="ARBA00008814"/>
    </source>
</evidence>
<dbReference type="PANTHER" id="PTHR30532:SF28">
    <property type="entry name" value="PETROBACTIN-BINDING PROTEIN YCLQ"/>
    <property type="match status" value="1"/>
</dbReference>
<dbReference type="Gene3D" id="3.40.50.1980">
    <property type="entry name" value="Nitrogenase molybdenum iron protein domain"/>
    <property type="match status" value="2"/>
</dbReference>
<evidence type="ECO:0000256" key="5">
    <source>
        <dbReference type="SAM" id="SignalP"/>
    </source>
</evidence>
<keyword evidence="3" id="KW-0813">Transport</keyword>
<evidence type="ECO:0000256" key="4">
    <source>
        <dbReference type="ARBA" id="ARBA00022729"/>
    </source>
</evidence>
<protein>
    <submittedName>
        <fullName evidence="7">ABC transporter substrate-binding protein</fullName>
    </submittedName>
</protein>
<dbReference type="AlphaFoldDB" id="A0A7X2Z3J5"/>
<dbReference type="InterPro" id="IPR051313">
    <property type="entry name" value="Bact_iron-sidero_bind"/>
</dbReference>
<dbReference type="CDD" id="cd01140">
    <property type="entry name" value="FatB"/>
    <property type="match status" value="1"/>
</dbReference>
<feature type="domain" description="Fe/B12 periplasmic-binding" evidence="6">
    <location>
        <begin position="69"/>
        <end position="331"/>
    </location>
</feature>
<dbReference type="Pfam" id="PF01497">
    <property type="entry name" value="Peripla_BP_2"/>
    <property type="match status" value="1"/>
</dbReference>
<dbReference type="GO" id="GO:0030288">
    <property type="term" value="C:outer membrane-bounded periplasmic space"/>
    <property type="evidence" value="ECO:0007669"/>
    <property type="project" value="TreeGrafter"/>
</dbReference>
<proteinExistence type="inferred from homology"/>
<name>A0A7X2Z3J5_9BACL</name>
<evidence type="ECO:0000313" key="7">
    <source>
        <dbReference type="EMBL" id="MUG46867.1"/>
    </source>
</evidence>
<dbReference type="RefSeq" id="WP_330163499.1">
    <property type="nucleotide sequence ID" value="NZ_WNZW01000008.1"/>
</dbReference>
<dbReference type="Proteomes" id="UP000447876">
    <property type="component" value="Unassembled WGS sequence"/>
</dbReference>
<comment type="caution">
    <text evidence="7">The sequence shown here is derived from an EMBL/GenBank/DDBJ whole genome shotgun (WGS) entry which is preliminary data.</text>
</comment>
<dbReference type="PROSITE" id="PS50983">
    <property type="entry name" value="FE_B12_PBP"/>
    <property type="match status" value="1"/>
</dbReference>
<dbReference type="GO" id="GO:1901678">
    <property type="term" value="P:iron coordination entity transport"/>
    <property type="evidence" value="ECO:0007669"/>
    <property type="project" value="UniProtKB-ARBA"/>
</dbReference>
<organism evidence="7 8">
    <name type="scientific">Paenibacillus woosongensis</name>
    <dbReference type="NCBI Taxonomy" id="307580"/>
    <lineage>
        <taxon>Bacteria</taxon>
        <taxon>Bacillati</taxon>
        <taxon>Bacillota</taxon>
        <taxon>Bacilli</taxon>
        <taxon>Bacillales</taxon>
        <taxon>Paenibacillaceae</taxon>
        <taxon>Paenibacillus</taxon>
    </lineage>
</organism>
<accession>A0A7X2Z3J5</accession>
<evidence type="ECO:0000313" key="8">
    <source>
        <dbReference type="Proteomes" id="UP000447876"/>
    </source>
</evidence>